<name>A0A6A5EHG5_PERFL</name>
<dbReference type="PROSITE" id="PS50824">
    <property type="entry name" value="DAPIN"/>
    <property type="match status" value="1"/>
</dbReference>
<keyword evidence="4" id="KW-1185">Reference proteome</keyword>
<dbReference type="Gene3D" id="1.10.533.10">
    <property type="entry name" value="Death Domain, Fas"/>
    <property type="match status" value="1"/>
</dbReference>
<dbReference type="Proteomes" id="UP000465112">
    <property type="component" value="Chromosome 22"/>
</dbReference>
<dbReference type="SMART" id="SM01289">
    <property type="entry name" value="PYRIN"/>
    <property type="match status" value="1"/>
</dbReference>
<feature type="domain" description="Pyrin" evidence="2">
    <location>
        <begin position="1"/>
        <end position="60"/>
    </location>
</feature>
<evidence type="ECO:0000256" key="1">
    <source>
        <dbReference type="SAM" id="MobiDB-lite"/>
    </source>
</evidence>
<evidence type="ECO:0000313" key="4">
    <source>
        <dbReference type="Proteomes" id="UP000465112"/>
    </source>
</evidence>
<proteinExistence type="predicted"/>
<sequence length="111" mass="12480">MATPQEVVLGTLEDLGSEDFEMFKWYLQQEGALGDFPAIPTSKLENVNRVKTMDLMFHTYSMNAINVTRMVLIKINRNDLVRNLSNTISEPAAPTGPNPRRNDPAEDSDPQ</sequence>
<dbReference type="Pfam" id="PF02758">
    <property type="entry name" value="PYRIN"/>
    <property type="match status" value="1"/>
</dbReference>
<dbReference type="AlphaFoldDB" id="A0A6A5EHG5"/>
<dbReference type="CDD" id="cd08321">
    <property type="entry name" value="Pyrin_ASC-like"/>
    <property type="match status" value="1"/>
</dbReference>
<dbReference type="SUPFAM" id="SSF47986">
    <property type="entry name" value="DEATH domain"/>
    <property type="match status" value="1"/>
</dbReference>
<comment type="caution">
    <text evidence="3">The sequence shown here is derived from an EMBL/GenBank/DDBJ whole genome shotgun (WGS) entry which is preliminary data.</text>
</comment>
<evidence type="ECO:0000259" key="2">
    <source>
        <dbReference type="PROSITE" id="PS50824"/>
    </source>
</evidence>
<organism evidence="3 4">
    <name type="scientific">Perca fluviatilis</name>
    <name type="common">European perch</name>
    <dbReference type="NCBI Taxonomy" id="8168"/>
    <lineage>
        <taxon>Eukaryota</taxon>
        <taxon>Metazoa</taxon>
        <taxon>Chordata</taxon>
        <taxon>Craniata</taxon>
        <taxon>Vertebrata</taxon>
        <taxon>Euteleostomi</taxon>
        <taxon>Actinopterygii</taxon>
        <taxon>Neopterygii</taxon>
        <taxon>Teleostei</taxon>
        <taxon>Neoteleostei</taxon>
        <taxon>Acanthomorphata</taxon>
        <taxon>Eupercaria</taxon>
        <taxon>Perciformes</taxon>
        <taxon>Percoidei</taxon>
        <taxon>Percidae</taxon>
        <taxon>Percinae</taxon>
        <taxon>Perca</taxon>
    </lineage>
</organism>
<protein>
    <recommendedName>
        <fullName evidence="2">Pyrin domain-containing protein</fullName>
    </recommendedName>
</protein>
<gene>
    <name evidence="3" type="ORF">PFLUV_G00259780</name>
</gene>
<dbReference type="EMBL" id="VHII01000022">
    <property type="protein sequence ID" value="KAF1373362.1"/>
    <property type="molecule type" value="Genomic_DNA"/>
</dbReference>
<feature type="region of interest" description="Disordered" evidence="1">
    <location>
        <begin position="86"/>
        <end position="111"/>
    </location>
</feature>
<dbReference type="InterPro" id="IPR011029">
    <property type="entry name" value="DEATH-like_dom_sf"/>
</dbReference>
<evidence type="ECO:0000313" key="3">
    <source>
        <dbReference type="EMBL" id="KAF1373362.1"/>
    </source>
</evidence>
<accession>A0A6A5EHG5</accession>
<dbReference type="InterPro" id="IPR004020">
    <property type="entry name" value="DAPIN"/>
</dbReference>
<reference evidence="3 4" key="1">
    <citation type="submission" date="2019-06" db="EMBL/GenBank/DDBJ databases">
        <title>A chromosome-scale genome assembly of the European perch, Perca fluviatilis.</title>
        <authorList>
            <person name="Roques C."/>
            <person name="Zahm M."/>
            <person name="Cabau C."/>
            <person name="Klopp C."/>
            <person name="Bouchez O."/>
            <person name="Donnadieu C."/>
            <person name="Kuhl H."/>
            <person name="Gislard M."/>
            <person name="Guendouz S."/>
            <person name="Journot L."/>
            <person name="Haffray P."/>
            <person name="Bestin A."/>
            <person name="Morvezen R."/>
            <person name="Feron R."/>
            <person name="Wen M."/>
            <person name="Jouanno E."/>
            <person name="Herpin A."/>
            <person name="Schartl M."/>
            <person name="Postlethwait J."/>
            <person name="Schaerlinger B."/>
            <person name="Chardard D."/>
            <person name="Lecocq T."/>
            <person name="Poncet C."/>
            <person name="Jaffrelo L."/>
            <person name="Lampietro C."/>
            <person name="Guiguen Y."/>
        </authorList>
    </citation>
    <scope>NUCLEOTIDE SEQUENCE [LARGE SCALE GENOMIC DNA]</scope>
    <source>
        <tissue evidence="3">Blood</tissue>
    </source>
</reference>